<dbReference type="GO" id="GO:0000976">
    <property type="term" value="F:transcription cis-regulatory region binding"/>
    <property type="evidence" value="ECO:0007669"/>
    <property type="project" value="TreeGrafter"/>
</dbReference>
<dbReference type="EMBL" id="BAEH01000015">
    <property type="protein sequence ID" value="GAB16859.1"/>
    <property type="molecule type" value="Genomic_DNA"/>
</dbReference>
<dbReference type="PROSITE" id="PS50977">
    <property type="entry name" value="HTH_TETR_2"/>
    <property type="match status" value="1"/>
</dbReference>
<sequence length="201" mass="22482">MLVTASSVNTPLTPRGRKTRESVLSAARIVFEDVGFLDARVELIAARAGVSYGTFYRYFESKEDVFFQLSNQLFDDIHSREPTGTSTPREKLVASNRAYYEAYQRNSGFMAIVEQVATFNAEFRALRHQHRELLTGRTAAAIARWQRDGLANPDIDPTLAARTMSAMVDHTLYLWLVQGEEADKEALLATIDQMCVGALGL</sequence>
<feature type="domain" description="HTH tetR-type" evidence="5">
    <location>
        <begin position="17"/>
        <end position="77"/>
    </location>
</feature>
<keyword evidence="2 4" id="KW-0238">DNA-binding</keyword>
<evidence type="ECO:0000256" key="4">
    <source>
        <dbReference type="PROSITE-ProRule" id="PRU00335"/>
    </source>
</evidence>
<dbReference type="GO" id="GO:0003700">
    <property type="term" value="F:DNA-binding transcription factor activity"/>
    <property type="evidence" value="ECO:0007669"/>
    <property type="project" value="TreeGrafter"/>
</dbReference>
<gene>
    <name evidence="6" type="ORF">GOEFS_015_00560</name>
</gene>
<protein>
    <submittedName>
        <fullName evidence="6">Putative TetR family transcriptional regulator</fullName>
    </submittedName>
</protein>
<dbReference type="InterPro" id="IPR036271">
    <property type="entry name" value="Tet_transcr_reg_TetR-rel_C_sf"/>
</dbReference>
<name>H0QVI2_9ACTN</name>
<evidence type="ECO:0000256" key="2">
    <source>
        <dbReference type="ARBA" id="ARBA00023125"/>
    </source>
</evidence>
<organism evidence="6 7">
    <name type="scientific">Gordonia effusa NBRC 100432</name>
    <dbReference type="NCBI Taxonomy" id="1077974"/>
    <lineage>
        <taxon>Bacteria</taxon>
        <taxon>Bacillati</taxon>
        <taxon>Actinomycetota</taxon>
        <taxon>Actinomycetes</taxon>
        <taxon>Mycobacteriales</taxon>
        <taxon>Gordoniaceae</taxon>
        <taxon>Gordonia</taxon>
    </lineage>
</organism>
<reference evidence="6 7" key="1">
    <citation type="submission" date="2011-12" db="EMBL/GenBank/DDBJ databases">
        <title>Whole genome shotgun sequence of Gordonia effusa NBRC 100432.</title>
        <authorList>
            <person name="Yoshida I."/>
            <person name="Takarada H."/>
            <person name="Hosoyama A."/>
            <person name="Tsuchikane K."/>
            <person name="Katsumata H."/>
            <person name="Yamazaki S."/>
            <person name="Fujita N."/>
        </authorList>
    </citation>
    <scope>NUCLEOTIDE SEQUENCE [LARGE SCALE GENOMIC DNA]</scope>
    <source>
        <strain evidence="6 7">NBRC 100432</strain>
    </source>
</reference>
<dbReference type="PANTHER" id="PTHR30055">
    <property type="entry name" value="HTH-TYPE TRANSCRIPTIONAL REGULATOR RUTR"/>
    <property type="match status" value="1"/>
</dbReference>
<evidence type="ECO:0000313" key="6">
    <source>
        <dbReference type="EMBL" id="GAB16859.1"/>
    </source>
</evidence>
<evidence type="ECO:0000256" key="3">
    <source>
        <dbReference type="ARBA" id="ARBA00023163"/>
    </source>
</evidence>
<dbReference type="STRING" id="1077974.GOEFS_015_00560"/>
<dbReference type="GO" id="GO:0045892">
    <property type="term" value="P:negative regulation of DNA-templated transcription"/>
    <property type="evidence" value="ECO:0007669"/>
    <property type="project" value="UniProtKB-ARBA"/>
</dbReference>
<dbReference type="InterPro" id="IPR009057">
    <property type="entry name" value="Homeodomain-like_sf"/>
</dbReference>
<feature type="DNA-binding region" description="H-T-H motif" evidence="4">
    <location>
        <begin position="40"/>
        <end position="59"/>
    </location>
</feature>
<accession>H0QVI2</accession>
<dbReference type="Pfam" id="PF00440">
    <property type="entry name" value="TetR_N"/>
    <property type="match status" value="1"/>
</dbReference>
<dbReference type="SUPFAM" id="SSF48498">
    <property type="entry name" value="Tetracyclin repressor-like, C-terminal domain"/>
    <property type="match status" value="1"/>
</dbReference>
<keyword evidence="7" id="KW-1185">Reference proteome</keyword>
<dbReference type="PRINTS" id="PR00455">
    <property type="entry name" value="HTHTETR"/>
</dbReference>
<dbReference type="Gene3D" id="1.10.357.10">
    <property type="entry name" value="Tetracycline Repressor, domain 2"/>
    <property type="match status" value="1"/>
</dbReference>
<evidence type="ECO:0000313" key="7">
    <source>
        <dbReference type="Proteomes" id="UP000035034"/>
    </source>
</evidence>
<proteinExistence type="predicted"/>
<comment type="caution">
    <text evidence="6">The sequence shown here is derived from an EMBL/GenBank/DDBJ whole genome shotgun (WGS) entry which is preliminary data.</text>
</comment>
<dbReference type="eggNOG" id="COG1309">
    <property type="taxonomic scope" value="Bacteria"/>
</dbReference>
<dbReference type="PANTHER" id="PTHR30055:SF238">
    <property type="entry name" value="MYCOFACTOCIN BIOSYNTHESIS TRANSCRIPTIONAL REGULATOR MFTR-RELATED"/>
    <property type="match status" value="1"/>
</dbReference>
<dbReference type="FunFam" id="1.10.10.60:FF:000141">
    <property type="entry name" value="TetR family transcriptional regulator"/>
    <property type="match status" value="1"/>
</dbReference>
<dbReference type="InterPro" id="IPR050109">
    <property type="entry name" value="HTH-type_TetR-like_transc_reg"/>
</dbReference>
<evidence type="ECO:0000259" key="5">
    <source>
        <dbReference type="PROSITE" id="PS50977"/>
    </source>
</evidence>
<dbReference type="AlphaFoldDB" id="H0QVI2"/>
<evidence type="ECO:0000256" key="1">
    <source>
        <dbReference type="ARBA" id="ARBA00023015"/>
    </source>
</evidence>
<keyword evidence="1" id="KW-0805">Transcription regulation</keyword>
<dbReference type="InterPro" id="IPR001647">
    <property type="entry name" value="HTH_TetR"/>
</dbReference>
<dbReference type="SUPFAM" id="SSF46689">
    <property type="entry name" value="Homeodomain-like"/>
    <property type="match status" value="1"/>
</dbReference>
<keyword evidence="3" id="KW-0804">Transcription</keyword>
<dbReference type="Proteomes" id="UP000035034">
    <property type="component" value="Unassembled WGS sequence"/>
</dbReference>
<dbReference type="Gene3D" id="1.10.10.60">
    <property type="entry name" value="Homeodomain-like"/>
    <property type="match status" value="1"/>
</dbReference>